<name>A0A392SEZ2_9FABA</name>
<evidence type="ECO:0000313" key="3">
    <source>
        <dbReference type="Proteomes" id="UP000265520"/>
    </source>
</evidence>
<reference evidence="2 3" key="1">
    <citation type="journal article" date="2018" name="Front. Plant Sci.">
        <title>Red Clover (Trifolium pratense) and Zigzag Clover (T. medium) - A Picture of Genomic Similarities and Differences.</title>
        <authorList>
            <person name="Dluhosova J."/>
            <person name="Istvanek J."/>
            <person name="Nedelnik J."/>
            <person name="Repkova J."/>
        </authorList>
    </citation>
    <scope>NUCLEOTIDE SEQUENCE [LARGE SCALE GENOMIC DNA]</scope>
    <source>
        <strain evidence="3">cv. 10/8</strain>
        <tissue evidence="2">Leaf</tissue>
    </source>
</reference>
<organism evidence="2 3">
    <name type="scientific">Trifolium medium</name>
    <dbReference type="NCBI Taxonomy" id="97028"/>
    <lineage>
        <taxon>Eukaryota</taxon>
        <taxon>Viridiplantae</taxon>
        <taxon>Streptophyta</taxon>
        <taxon>Embryophyta</taxon>
        <taxon>Tracheophyta</taxon>
        <taxon>Spermatophyta</taxon>
        <taxon>Magnoliopsida</taxon>
        <taxon>eudicotyledons</taxon>
        <taxon>Gunneridae</taxon>
        <taxon>Pentapetalae</taxon>
        <taxon>rosids</taxon>
        <taxon>fabids</taxon>
        <taxon>Fabales</taxon>
        <taxon>Fabaceae</taxon>
        <taxon>Papilionoideae</taxon>
        <taxon>50 kb inversion clade</taxon>
        <taxon>NPAAA clade</taxon>
        <taxon>Hologalegina</taxon>
        <taxon>IRL clade</taxon>
        <taxon>Trifolieae</taxon>
        <taxon>Trifolium</taxon>
    </lineage>
</organism>
<feature type="region of interest" description="Disordered" evidence="1">
    <location>
        <begin position="1"/>
        <end position="26"/>
    </location>
</feature>
<dbReference type="Proteomes" id="UP000265520">
    <property type="component" value="Unassembled WGS sequence"/>
</dbReference>
<accession>A0A392SEZ2</accession>
<dbReference type="AlphaFoldDB" id="A0A392SEZ2"/>
<evidence type="ECO:0000313" key="2">
    <source>
        <dbReference type="EMBL" id="MCI47012.1"/>
    </source>
</evidence>
<keyword evidence="3" id="KW-1185">Reference proteome</keyword>
<comment type="caution">
    <text evidence="2">The sequence shown here is derived from an EMBL/GenBank/DDBJ whole genome shotgun (WGS) entry which is preliminary data.</text>
</comment>
<sequence>MGRTRRRERDMRIGEQDEEFVPGVVS</sequence>
<feature type="non-terminal residue" evidence="2">
    <location>
        <position position="26"/>
    </location>
</feature>
<dbReference type="EMBL" id="LXQA010366058">
    <property type="protein sequence ID" value="MCI47012.1"/>
    <property type="molecule type" value="Genomic_DNA"/>
</dbReference>
<protein>
    <submittedName>
        <fullName evidence="2">Uncharacterized protein</fullName>
    </submittedName>
</protein>
<proteinExistence type="predicted"/>
<evidence type="ECO:0000256" key="1">
    <source>
        <dbReference type="SAM" id="MobiDB-lite"/>
    </source>
</evidence>